<dbReference type="EnsemblMetazoa" id="ISCW008574-RA">
    <property type="protein sequence ID" value="ISCW008574-PA"/>
    <property type="gene ID" value="ISCW008574"/>
</dbReference>
<sequence>AAFTSVSGFSNLDENQFKEVPIGDPENTVVGVCYTSGTTGMPKGVEITHRGFVAHLHLG</sequence>
<dbReference type="SUPFAM" id="SSF56801">
    <property type="entry name" value="Acetyl-CoA synthetase-like"/>
    <property type="match status" value="1"/>
</dbReference>
<dbReference type="Gene3D" id="3.40.50.12780">
    <property type="entry name" value="N-terminal domain of ligase-like"/>
    <property type="match status" value="1"/>
</dbReference>
<evidence type="ECO:0000313" key="3">
    <source>
        <dbReference type="EnsemblMetazoa" id="ISCW008574-PA"/>
    </source>
</evidence>
<dbReference type="AlphaFoldDB" id="B7PZ11"/>
<feature type="non-terminal residue" evidence="2">
    <location>
        <position position="59"/>
    </location>
</feature>
<proteinExistence type="predicted"/>
<dbReference type="InterPro" id="IPR042099">
    <property type="entry name" value="ANL_N_sf"/>
</dbReference>
<organism>
    <name type="scientific">Ixodes scapularis</name>
    <name type="common">Black-legged tick</name>
    <name type="synonym">Deer tick</name>
    <dbReference type="NCBI Taxonomy" id="6945"/>
    <lineage>
        <taxon>Eukaryota</taxon>
        <taxon>Metazoa</taxon>
        <taxon>Ecdysozoa</taxon>
        <taxon>Arthropoda</taxon>
        <taxon>Chelicerata</taxon>
        <taxon>Arachnida</taxon>
        <taxon>Acari</taxon>
        <taxon>Parasitiformes</taxon>
        <taxon>Ixodida</taxon>
        <taxon>Ixodoidea</taxon>
        <taxon>Ixodidae</taxon>
        <taxon>Ixodinae</taxon>
        <taxon>Ixodes</taxon>
    </lineage>
</organism>
<feature type="non-terminal residue" evidence="2">
    <location>
        <position position="1"/>
    </location>
</feature>
<name>B7PZ11_IXOSC</name>
<dbReference type="InParanoid" id="B7PZ11"/>
<evidence type="ECO:0000313" key="2">
    <source>
        <dbReference type="EMBL" id="EEC11833.1"/>
    </source>
</evidence>
<dbReference type="InterPro" id="IPR020845">
    <property type="entry name" value="AMP-binding_CS"/>
</dbReference>
<dbReference type="EMBL" id="ABJB011063066">
    <property type="status" value="NOT_ANNOTATED_CDS"/>
    <property type="molecule type" value="Genomic_DNA"/>
</dbReference>
<dbReference type="PaxDb" id="6945-B7PZ11"/>
<dbReference type="PROSITE" id="PS00455">
    <property type="entry name" value="AMP_BINDING"/>
    <property type="match status" value="1"/>
</dbReference>
<dbReference type="Proteomes" id="UP000001555">
    <property type="component" value="Unassembled WGS sequence"/>
</dbReference>
<keyword evidence="4" id="KW-1185">Reference proteome</keyword>
<dbReference type="HOGENOM" id="CLU_2967734_0_0_1"/>
<dbReference type="InterPro" id="IPR000873">
    <property type="entry name" value="AMP-dep_synth/lig_dom"/>
</dbReference>
<dbReference type="Pfam" id="PF00501">
    <property type="entry name" value="AMP-binding"/>
    <property type="match status" value="1"/>
</dbReference>
<reference evidence="2 4" key="1">
    <citation type="submission" date="2008-03" db="EMBL/GenBank/DDBJ databases">
        <title>Annotation of Ixodes scapularis.</title>
        <authorList>
            <consortium name="Ixodes scapularis Genome Project Consortium"/>
            <person name="Caler E."/>
            <person name="Hannick L.I."/>
            <person name="Bidwell S."/>
            <person name="Joardar V."/>
            <person name="Thiagarajan M."/>
            <person name="Amedeo P."/>
            <person name="Galinsky K.J."/>
            <person name="Schobel S."/>
            <person name="Inman J."/>
            <person name="Hostetler J."/>
            <person name="Miller J."/>
            <person name="Hammond M."/>
            <person name="Megy K."/>
            <person name="Lawson D."/>
            <person name="Kodira C."/>
            <person name="Sutton G."/>
            <person name="Meyer J."/>
            <person name="Hill C.A."/>
            <person name="Birren B."/>
            <person name="Nene V."/>
            <person name="Collins F."/>
            <person name="Alarcon-Chaidez F."/>
            <person name="Wikel S."/>
            <person name="Strausberg R."/>
        </authorList>
    </citation>
    <scope>NUCLEOTIDE SEQUENCE [LARGE SCALE GENOMIC DNA]</scope>
    <source>
        <strain evidence="4">Wikel</strain>
        <strain evidence="2">Wikel colony</strain>
    </source>
</reference>
<protein>
    <recommendedName>
        <fullName evidence="1">AMP-dependent synthetase/ligase domain-containing protein</fullName>
    </recommendedName>
</protein>
<dbReference type="EMBL" id="DS823223">
    <property type="protein sequence ID" value="EEC11833.1"/>
    <property type="molecule type" value="Genomic_DNA"/>
</dbReference>
<dbReference type="VEuPathDB" id="VectorBase:ISCI008574"/>
<reference evidence="3" key="2">
    <citation type="submission" date="2020-05" db="UniProtKB">
        <authorList>
            <consortium name="EnsemblMetazoa"/>
        </authorList>
    </citation>
    <scope>IDENTIFICATION</scope>
    <source>
        <strain evidence="3">wikel</strain>
    </source>
</reference>
<accession>B7PZ11</accession>
<feature type="domain" description="AMP-dependent synthetase/ligase" evidence="1">
    <location>
        <begin position="20"/>
        <end position="55"/>
    </location>
</feature>
<dbReference type="VEuPathDB" id="VectorBase:ISCW008574"/>
<evidence type="ECO:0000313" key="4">
    <source>
        <dbReference type="Proteomes" id="UP000001555"/>
    </source>
</evidence>
<evidence type="ECO:0000259" key="1">
    <source>
        <dbReference type="Pfam" id="PF00501"/>
    </source>
</evidence>
<gene>
    <name evidence="2" type="ORF">IscW_ISCW008574</name>
</gene>